<reference evidence="2" key="1">
    <citation type="submission" date="2021-01" db="EMBL/GenBank/DDBJ databases">
        <authorList>
            <person name="Corre E."/>
            <person name="Pelletier E."/>
            <person name="Niang G."/>
            <person name="Scheremetjew M."/>
            <person name="Finn R."/>
            <person name="Kale V."/>
            <person name="Holt S."/>
            <person name="Cochrane G."/>
            <person name="Meng A."/>
            <person name="Brown T."/>
            <person name="Cohen L."/>
        </authorList>
    </citation>
    <scope>NUCLEOTIDE SEQUENCE</scope>
    <source>
        <strain evidence="2">Grunow 1884</strain>
    </source>
</reference>
<dbReference type="Gene3D" id="2.60.40.640">
    <property type="match status" value="1"/>
</dbReference>
<proteinExistence type="predicted"/>
<evidence type="ECO:0000313" key="2">
    <source>
        <dbReference type="EMBL" id="CAD9335734.1"/>
    </source>
</evidence>
<protein>
    <recommendedName>
        <fullName evidence="1">Arrestin C-terminal-like domain-containing protein</fullName>
    </recommendedName>
</protein>
<dbReference type="InterPro" id="IPR014752">
    <property type="entry name" value="Arrestin-like_C"/>
</dbReference>
<dbReference type="InterPro" id="IPR011022">
    <property type="entry name" value="Arrestin_C-like"/>
</dbReference>
<gene>
    <name evidence="2" type="ORF">OSIN01602_LOCUS8292</name>
</gene>
<organism evidence="2">
    <name type="scientific">Trieres chinensis</name>
    <name type="common">Marine centric diatom</name>
    <name type="synonym">Odontella sinensis</name>
    <dbReference type="NCBI Taxonomy" id="1514140"/>
    <lineage>
        <taxon>Eukaryota</taxon>
        <taxon>Sar</taxon>
        <taxon>Stramenopiles</taxon>
        <taxon>Ochrophyta</taxon>
        <taxon>Bacillariophyta</taxon>
        <taxon>Mediophyceae</taxon>
        <taxon>Biddulphiophycidae</taxon>
        <taxon>Eupodiscales</taxon>
        <taxon>Parodontellaceae</taxon>
        <taxon>Trieres</taxon>
    </lineage>
</organism>
<dbReference type="SMART" id="SM01017">
    <property type="entry name" value="Arrestin_C"/>
    <property type="match status" value="1"/>
</dbReference>
<dbReference type="InterPro" id="IPR014756">
    <property type="entry name" value="Ig_E-set"/>
</dbReference>
<feature type="domain" description="Arrestin C-terminal-like" evidence="1">
    <location>
        <begin position="70"/>
        <end position="229"/>
    </location>
</feature>
<accession>A0A7S1ZE28</accession>
<sequence>MPSSMRFNQGCNSWCQIKYLVRALFVDSGSGGSVLSQRQLIVVSSPMPPDPVPFTVEPVTSQVKNVMGISKGSISFGVHVKDTRVGRGEDLEFKIACRNDTTVGIEQIQVKVKEVCECKTKISNDSAETTLVAIPNVKVQGGLDKKKKKDVEESKKAGTNRQQDNFLDLFSEITSNENIASLKIPEIVRDSYKGQLIHIRHVMIVKIKTGRGKDDPKVEIPLHIGSPAVETVRMPSVRLPPPIPTPSLGDDEVAHDMALSDEWAGAEKSVKVHAIRTSFRMGGSTTVLTNEETDVPILPLPVLPPPLEITLDHLFSEMVASVDDYDIVSSKIQDPDWKQLFMSLDPDGFGGIICHVNKEVDQPRIGSLIAPVINNGNFTCAHCKAALKSTNEWNRIAMVQHLLPFCVDLENGESSIRLELTDWENVVLDDDFKRAKSGTLSQL</sequence>
<dbReference type="AlphaFoldDB" id="A0A7S1ZE28"/>
<evidence type="ECO:0000259" key="1">
    <source>
        <dbReference type="SMART" id="SM01017"/>
    </source>
</evidence>
<dbReference type="SUPFAM" id="SSF81296">
    <property type="entry name" value="E set domains"/>
    <property type="match status" value="1"/>
</dbReference>
<dbReference type="Pfam" id="PF02752">
    <property type="entry name" value="Arrestin_C"/>
    <property type="match status" value="1"/>
</dbReference>
<name>A0A7S1ZE28_TRICV</name>
<dbReference type="EMBL" id="HBGO01014681">
    <property type="protein sequence ID" value="CAD9335734.1"/>
    <property type="molecule type" value="Transcribed_RNA"/>
</dbReference>